<dbReference type="InterPro" id="IPR000719">
    <property type="entry name" value="Prot_kinase_dom"/>
</dbReference>
<evidence type="ECO:0000259" key="1">
    <source>
        <dbReference type="PROSITE" id="PS50011"/>
    </source>
</evidence>
<protein>
    <submittedName>
        <fullName evidence="2">Protein kinase domain containing protein</fullName>
    </submittedName>
</protein>
<keyword evidence="2" id="KW-0418">Kinase</keyword>
<dbReference type="PROSITE" id="PS00108">
    <property type="entry name" value="PROTEIN_KINASE_ST"/>
    <property type="match status" value="1"/>
</dbReference>
<sequence length="346" mass="40009">MSLSLVSLLPKKFYYQIRRSRLLEIDAHLDTKRLKCQESMIVLFFINFRGGIAVVWLGQKNGEYVAMKQFPKQGSEHIAQLLDSVEDKKDLWLIYELCKGRSLNECLFEVKGEFYKVKDFIIRMCEALSLFSRLGIVHADLKPDNILIDYDEQNKQLRSLKIIDFGSAFMLSADGKMLKDQREFAMSTPEYLPPEIQQYLSRRFTSQNNYTIEDFQECAFVFDIWSLGSILLEILSGFPIWLSLKSRVKGLDGRHIINYGIFGVQGRDNSKILQKQHQTLSNGMPTLKKVLKKGFDAGGNILIDNSEFMDVMGQMLDWNPNTRISPNDVLKHKFLQQALQQVQQLQ</sequence>
<dbReference type="AlphaFoldDB" id="A0A078AA93"/>
<gene>
    <name evidence="2" type="primary">Contig11228.g11989</name>
    <name evidence="2" type="ORF">STYLEM_7470</name>
</gene>
<dbReference type="InterPro" id="IPR008271">
    <property type="entry name" value="Ser/Thr_kinase_AS"/>
</dbReference>
<accession>A0A078AA93</accession>
<dbReference type="InParanoid" id="A0A078AA93"/>
<dbReference type="PROSITE" id="PS50011">
    <property type="entry name" value="PROTEIN_KINASE_DOM"/>
    <property type="match status" value="1"/>
</dbReference>
<dbReference type="GO" id="GO:0005634">
    <property type="term" value="C:nucleus"/>
    <property type="evidence" value="ECO:0007669"/>
    <property type="project" value="TreeGrafter"/>
</dbReference>
<dbReference type="InterPro" id="IPR011009">
    <property type="entry name" value="Kinase-like_dom_sf"/>
</dbReference>
<dbReference type="Gene3D" id="1.10.510.10">
    <property type="entry name" value="Transferase(Phosphotransferase) domain 1"/>
    <property type="match status" value="1"/>
</dbReference>
<dbReference type="GO" id="GO:0005524">
    <property type="term" value="F:ATP binding"/>
    <property type="evidence" value="ECO:0007669"/>
    <property type="project" value="InterPro"/>
</dbReference>
<dbReference type="Pfam" id="PF00069">
    <property type="entry name" value="Pkinase"/>
    <property type="match status" value="1"/>
</dbReference>
<keyword evidence="3" id="KW-1185">Reference proteome</keyword>
<dbReference type="OrthoDB" id="10264738at2759"/>
<dbReference type="GO" id="GO:0004674">
    <property type="term" value="F:protein serine/threonine kinase activity"/>
    <property type="evidence" value="ECO:0007669"/>
    <property type="project" value="TreeGrafter"/>
</dbReference>
<dbReference type="GO" id="GO:0005737">
    <property type="term" value="C:cytoplasm"/>
    <property type="evidence" value="ECO:0007669"/>
    <property type="project" value="TreeGrafter"/>
</dbReference>
<reference evidence="2 3" key="1">
    <citation type="submission" date="2014-06" db="EMBL/GenBank/DDBJ databases">
        <authorList>
            <person name="Swart Estienne"/>
        </authorList>
    </citation>
    <scope>NUCLEOTIDE SEQUENCE [LARGE SCALE GENOMIC DNA]</scope>
    <source>
        <strain evidence="2 3">130c</strain>
    </source>
</reference>
<keyword evidence="2" id="KW-0808">Transferase</keyword>
<feature type="domain" description="Protein kinase" evidence="1">
    <location>
        <begin position="3"/>
        <end position="335"/>
    </location>
</feature>
<dbReference type="SMART" id="SM00220">
    <property type="entry name" value="S_TKc"/>
    <property type="match status" value="1"/>
</dbReference>
<dbReference type="OMA" id="RPQIKYG"/>
<name>A0A078AA93_STYLE</name>
<proteinExistence type="predicted"/>
<dbReference type="EMBL" id="CCKQ01007147">
    <property type="protein sequence ID" value="CDW78492.1"/>
    <property type="molecule type" value="Genomic_DNA"/>
</dbReference>
<organism evidence="2 3">
    <name type="scientific">Stylonychia lemnae</name>
    <name type="common">Ciliate</name>
    <dbReference type="NCBI Taxonomy" id="5949"/>
    <lineage>
        <taxon>Eukaryota</taxon>
        <taxon>Sar</taxon>
        <taxon>Alveolata</taxon>
        <taxon>Ciliophora</taxon>
        <taxon>Intramacronucleata</taxon>
        <taxon>Spirotrichea</taxon>
        <taxon>Stichotrichia</taxon>
        <taxon>Sporadotrichida</taxon>
        <taxon>Oxytrichidae</taxon>
        <taxon>Stylonychinae</taxon>
        <taxon>Stylonychia</taxon>
    </lineage>
</organism>
<dbReference type="GO" id="GO:0044773">
    <property type="term" value="P:mitotic DNA damage checkpoint signaling"/>
    <property type="evidence" value="ECO:0007669"/>
    <property type="project" value="TreeGrafter"/>
</dbReference>
<evidence type="ECO:0000313" key="2">
    <source>
        <dbReference type="EMBL" id="CDW78492.1"/>
    </source>
</evidence>
<dbReference type="PANTHER" id="PTHR44167">
    <property type="entry name" value="OVARIAN-SPECIFIC SERINE/THREONINE-PROTEIN KINASE LOK-RELATED"/>
    <property type="match status" value="1"/>
</dbReference>
<dbReference type="PANTHER" id="PTHR44167:SF24">
    <property type="entry name" value="SERINE_THREONINE-PROTEIN KINASE CHK2"/>
    <property type="match status" value="1"/>
</dbReference>
<evidence type="ECO:0000313" key="3">
    <source>
        <dbReference type="Proteomes" id="UP000039865"/>
    </source>
</evidence>
<dbReference type="SUPFAM" id="SSF56112">
    <property type="entry name" value="Protein kinase-like (PK-like)"/>
    <property type="match status" value="1"/>
</dbReference>
<dbReference type="Proteomes" id="UP000039865">
    <property type="component" value="Unassembled WGS sequence"/>
</dbReference>